<dbReference type="InterPro" id="IPR011711">
    <property type="entry name" value="GntR_C"/>
</dbReference>
<dbReference type="InterPro" id="IPR008920">
    <property type="entry name" value="TF_FadR/GntR_C"/>
</dbReference>
<keyword evidence="7" id="KW-1185">Reference proteome</keyword>
<keyword evidence="3" id="KW-0804">Transcription</keyword>
<keyword evidence="2" id="KW-0238">DNA-binding</keyword>
<dbReference type="SUPFAM" id="SSF48008">
    <property type="entry name" value="GntR ligand-binding domain-like"/>
    <property type="match status" value="1"/>
</dbReference>
<dbReference type="GO" id="GO:0003700">
    <property type="term" value="F:DNA-binding transcription factor activity"/>
    <property type="evidence" value="ECO:0007669"/>
    <property type="project" value="InterPro"/>
</dbReference>
<evidence type="ECO:0000313" key="6">
    <source>
        <dbReference type="EMBL" id="PYF84382.1"/>
    </source>
</evidence>
<dbReference type="PRINTS" id="PR00035">
    <property type="entry name" value="HTHGNTR"/>
</dbReference>
<dbReference type="GO" id="GO:0003677">
    <property type="term" value="F:DNA binding"/>
    <property type="evidence" value="ECO:0007669"/>
    <property type="project" value="UniProtKB-KW"/>
</dbReference>
<evidence type="ECO:0000313" key="7">
    <source>
        <dbReference type="Proteomes" id="UP000247551"/>
    </source>
</evidence>
<dbReference type="PANTHER" id="PTHR43537:SF5">
    <property type="entry name" value="UXU OPERON TRANSCRIPTIONAL REGULATOR"/>
    <property type="match status" value="1"/>
</dbReference>
<accession>A0A318V6E4</accession>
<dbReference type="SUPFAM" id="SSF46785">
    <property type="entry name" value="Winged helix' DNA-binding domain"/>
    <property type="match status" value="1"/>
</dbReference>
<dbReference type="InterPro" id="IPR036390">
    <property type="entry name" value="WH_DNA-bd_sf"/>
</dbReference>
<feature type="domain" description="HTH gntR-type" evidence="5">
    <location>
        <begin position="23"/>
        <end position="91"/>
    </location>
</feature>
<feature type="region of interest" description="Disordered" evidence="4">
    <location>
        <begin position="1"/>
        <end position="22"/>
    </location>
</feature>
<dbReference type="Gene3D" id="1.10.10.10">
    <property type="entry name" value="Winged helix-like DNA-binding domain superfamily/Winged helix DNA-binding domain"/>
    <property type="match status" value="1"/>
</dbReference>
<name>A0A318V6E4_9GAMM</name>
<dbReference type="Pfam" id="PF07729">
    <property type="entry name" value="FCD"/>
    <property type="match status" value="1"/>
</dbReference>
<dbReference type="InterPro" id="IPR000524">
    <property type="entry name" value="Tscrpt_reg_HTH_GntR"/>
</dbReference>
<dbReference type="EMBL" id="QKLW01000001">
    <property type="protein sequence ID" value="PYF84382.1"/>
    <property type="molecule type" value="Genomic_DNA"/>
</dbReference>
<evidence type="ECO:0000256" key="1">
    <source>
        <dbReference type="ARBA" id="ARBA00023015"/>
    </source>
</evidence>
<dbReference type="SMART" id="SM00345">
    <property type="entry name" value="HTH_GNTR"/>
    <property type="match status" value="1"/>
</dbReference>
<evidence type="ECO:0000259" key="5">
    <source>
        <dbReference type="PROSITE" id="PS50949"/>
    </source>
</evidence>
<dbReference type="RefSeq" id="WP_245926929.1">
    <property type="nucleotide sequence ID" value="NZ_QKLW01000001.1"/>
</dbReference>
<sequence>MKNDPLLSAISSNEPHRENKPQRNLAQKLVQEILHKIENKVLVPGDKLPKEADIMQEHGVSRTVVREALQRLQASGNVETRHGIGTFVLNNKGQGPMDLSFDYVNDAVEILELRIGLEVEIAGLAALRRTEEQLVEIRKALDALRAIDRNGHVSDAGSADFNFHLLIAKSAGNHYFVDIMQHMENSLVPRKRIDVSHVNHEHEEVYAAIERGDSYAARAAMRLHLTNSRERFLKLARK</sequence>
<dbReference type="PROSITE" id="PS50949">
    <property type="entry name" value="HTH_GNTR"/>
    <property type="match status" value="1"/>
</dbReference>
<organism evidence="6 7">
    <name type="scientific">Marinomonas alcarazii</name>
    <dbReference type="NCBI Taxonomy" id="491949"/>
    <lineage>
        <taxon>Bacteria</taxon>
        <taxon>Pseudomonadati</taxon>
        <taxon>Pseudomonadota</taxon>
        <taxon>Gammaproteobacteria</taxon>
        <taxon>Oceanospirillales</taxon>
        <taxon>Oceanospirillaceae</taxon>
        <taxon>Marinomonas</taxon>
    </lineage>
</organism>
<dbReference type="SMART" id="SM00895">
    <property type="entry name" value="FCD"/>
    <property type="match status" value="1"/>
</dbReference>
<reference evidence="6 7" key="1">
    <citation type="submission" date="2018-06" db="EMBL/GenBank/DDBJ databases">
        <title>Genomic Encyclopedia of Type Strains, Phase III (KMG-III): the genomes of soil and plant-associated and newly described type strains.</title>
        <authorList>
            <person name="Whitman W."/>
        </authorList>
    </citation>
    <scope>NUCLEOTIDE SEQUENCE [LARGE SCALE GENOMIC DNA]</scope>
    <source>
        <strain evidence="6 7">CECT 7730</strain>
    </source>
</reference>
<dbReference type="Pfam" id="PF00392">
    <property type="entry name" value="GntR"/>
    <property type="match status" value="1"/>
</dbReference>
<keyword evidence="1" id="KW-0805">Transcription regulation</keyword>
<evidence type="ECO:0000256" key="2">
    <source>
        <dbReference type="ARBA" id="ARBA00023125"/>
    </source>
</evidence>
<dbReference type="Proteomes" id="UP000247551">
    <property type="component" value="Unassembled WGS sequence"/>
</dbReference>
<evidence type="ECO:0000256" key="4">
    <source>
        <dbReference type="SAM" id="MobiDB-lite"/>
    </source>
</evidence>
<dbReference type="CDD" id="cd07377">
    <property type="entry name" value="WHTH_GntR"/>
    <property type="match status" value="1"/>
</dbReference>
<protein>
    <submittedName>
        <fullName evidence="6">GntR family transcriptional regulator</fullName>
    </submittedName>
</protein>
<comment type="caution">
    <text evidence="6">The sequence shown here is derived from an EMBL/GenBank/DDBJ whole genome shotgun (WGS) entry which is preliminary data.</text>
</comment>
<dbReference type="AlphaFoldDB" id="A0A318V6E4"/>
<dbReference type="InterPro" id="IPR036388">
    <property type="entry name" value="WH-like_DNA-bd_sf"/>
</dbReference>
<proteinExistence type="predicted"/>
<dbReference type="PANTHER" id="PTHR43537">
    <property type="entry name" value="TRANSCRIPTIONAL REGULATOR, GNTR FAMILY"/>
    <property type="match status" value="1"/>
</dbReference>
<dbReference type="Gene3D" id="1.20.120.530">
    <property type="entry name" value="GntR ligand-binding domain-like"/>
    <property type="match status" value="1"/>
</dbReference>
<gene>
    <name evidence="6" type="ORF">DFP75_101407</name>
</gene>
<evidence type="ECO:0000256" key="3">
    <source>
        <dbReference type="ARBA" id="ARBA00023163"/>
    </source>
</evidence>